<comment type="caution">
    <text evidence="2">The sequence shown here is derived from an EMBL/GenBank/DDBJ whole genome shotgun (WGS) entry which is preliminary data.</text>
</comment>
<organism evidence="2 3">
    <name type="scientific">Chlorella vulgaris</name>
    <name type="common">Green alga</name>
    <dbReference type="NCBI Taxonomy" id="3077"/>
    <lineage>
        <taxon>Eukaryota</taxon>
        <taxon>Viridiplantae</taxon>
        <taxon>Chlorophyta</taxon>
        <taxon>core chlorophytes</taxon>
        <taxon>Trebouxiophyceae</taxon>
        <taxon>Chlorellales</taxon>
        <taxon>Chlorellaceae</taxon>
        <taxon>Chlorella clade</taxon>
        <taxon>Chlorella</taxon>
    </lineage>
</organism>
<protein>
    <submittedName>
        <fullName evidence="2">Uncharacterized protein</fullName>
    </submittedName>
</protein>
<reference evidence="2" key="2">
    <citation type="submission" date="2020-11" db="EMBL/GenBank/DDBJ databases">
        <authorList>
            <person name="Cecchin M."/>
            <person name="Marcolungo L."/>
            <person name="Rossato M."/>
            <person name="Girolomoni L."/>
            <person name="Cosentino E."/>
            <person name="Cuine S."/>
            <person name="Li-Beisson Y."/>
            <person name="Delledonne M."/>
            <person name="Ballottari M."/>
        </authorList>
    </citation>
    <scope>NUCLEOTIDE SEQUENCE</scope>
    <source>
        <strain evidence="2">211/11P</strain>
        <tissue evidence="2">Whole cell</tissue>
    </source>
</reference>
<feature type="compositionally biased region" description="Gly residues" evidence="1">
    <location>
        <begin position="316"/>
        <end position="330"/>
    </location>
</feature>
<reference evidence="2" key="1">
    <citation type="journal article" date="2019" name="Plant J.">
        <title>Chlorella vulgaris genome assembly and annotation reveals the molecular basis for metabolic acclimation to high light conditions.</title>
        <authorList>
            <person name="Cecchin M."/>
            <person name="Marcolungo L."/>
            <person name="Rossato M."/>
            <person name="Girolomoni L."/>
            <person name="Cosentino E."/>
            <person name="Cuine S."/>
            <person name="Li-Beisson Y."/>
            <person name="Delledonne M."/>
            <person name="Ballottari M."/>
        </authorList>
    </citation>
    <scope>NUCLEOTIDE SEQUENCE</scope>
    <source>
        <strain evidence="2">211/11P</strain>
    </source>
</reference>
<dbReference type="EMBL" id="SIDB01000008">
    <property type="protein sequence ID" value="KAI3429514.1"/>
    <property type="molecule type" value="Genomic_DNA"/>
</dbReference>
<evidence type="ECO:0000313" key="3">
    <source>
        <dbReference type="Proteomes" id="UP001055712"/>
    </source>
</evidence>
<gene>
    <name evidence="2" type="ORF">D9Q98_005603</name>
</gene>
<evidence type="ECO:0000313" key="2">
    <source>
        <dbReference type="EMBL" id="KAI3429514.1"/>
    </source>
</evidence>
<evidence type="ECO:0000256" key="1">
    <source>
        <dbReference type="SAM" id="MobiDB-lite"/>
    </source>
</evidence>
<dbReference type="Proteomes" id="UP001055712">
    <property type="component" value="Unassembled WGS sequence"/>
</dbReference>
<accession>A0A9D4TM64</accession>
<feature type="compositionally biased region" description="Low complexity" evidence="1">
    <location>
        <begin position="306"/>
        <end position="315"/>
    </location>
</feature>
<sequence>MSCHKSSLLDNLLELPGAKERRPSTVLAPQSMAAPPMLSDDDMNQLFAVVPNYQQNQRLQQECYAKVVQRKRAEQQRAAAQVQVQREAQEVEEDEAAAEGHAVHMSRLREQITLGVNLEEFREHETVLLALPPGEEPASCELSEGYLEAVQTAAQTLGLDLAQEAAAADQQEQLLLQDMFRCGLRSGFVRTLALQRGEAGRPLVQALHTTMTESPDAETAGAAFVTLMALMGDAAGSGYGSSSGAAGNPSSAPSSRVDSIADCLMLEAHYGLPAVQGGASPPAATLACIPSDAQLLEALRANGYRSAGKGSKQQQKGGGPEGGPAGAAGGGEEETSVRLQTVKLILRTVAAVCRYCRKNPEAAAAAGAISREGLAELLLAAMHLGLDKAATQLQRDLDAVVLELLAAFEEADWQRKLPQLAERLMDMGPSDAARLKLLKKLPMGHPRGMALQQFAAVCLLERLLPAAQQGSARSAVVNRRAADALDPVAVISSQPWLADPKALVAGATSGGGKAPRGGYVIGVLELLLKVCHLLLWPHMLTHVQDEPSCMTAAFLDDWLRFLLGLQKHIKNLQPEDQAVKVLATYLELEYRSLAESCVPMSP</sequence>
<dbReference type="AlphaFoldDB" id="A0A9D4TM64"/>
<feature type="region of interest" description="Disordered" evidence="1">
    <location>
        <begin position="306"/>
        <end position="333"/>
    </location>
</feature>
<keyword evidence="3" id="KW-1185">Reference proteome</keyword>
<proteinExistence type="predicted"/>
<dbReference type="OrthoDB" id="514825at2759"/>
<name>A0A9D4TM64_CHLVU</name>